<evidence type="ECO:0000313" key="2">
    <source>
        <dbReference type="EMBL" id="KAK3594376.1"/>
    </source>
</evidence>
<accession>A0AAE0VY35</accession>
<name>A0AAE0VY35_9BIVA</name>
<sequence>MFKPYCNVALVLHVQHVLTLMHCGLDITCCTCSNPNCIVALILDVQTLLHCGLGITCSDPYCNVALILHFVHVLILKSYVKLILPDSLYEGICKQDIKGIFV</sequence>
<proteinExistence type="predicted"/>
<reference evidence="2" key="1">
    <citation type="journal article" date="2021" name="Genome Biol. Evol.">
        <title>A High-Quality Reference Genome for a Parasitic Bivalve with Doubly Uniparental Inheritance (Bivalvia: Unionida).</title>
        <authorList>
            <person name="Smith C.H."/>
        </authorList>
    </citation>
    <scope>NUCLEOTIDE SEQUENCE</scope>
    <source>
        <strain evidence="2">CHS0354</strain>
    </source>
</reference>
<feature type="signal peptide" evidence="1">
    <location>
        <begin position="1"/>
        <end position="19"/>
    </location>
</feature>
<feature type="chain" id="PRO_5042055537" description="Secreted protein" evidence="1">
    <location>
        <begin position="20"/>
        <end position="102"/>
    </location>
</feature>
<keyword evidence="3" id="KW-1185">Reference proteome</keyword>
<reference evidence="2" key="3">
    <citation type="submission" date="2023-05" db="EMBL/GenBank/DDBJ databases">
        <authorList>
            <person name="Smith C.H."/>
        </authorList>
    </citation>
    <scope>NUCLEOTIDE SEQUENCE</scope>
    <source>
        <strain evidence="2">CHS0354</strain>
        <tissue evidence="2">Mantle</tissue>
    </source>
</reference>
<evidence type="ECO:0000256" key="1">
    <source>
        <dbReference type="SAM" id="SignalP"/>
    </source>
</evidence>
<protein>
    <recommendedName>
        <fullName evidence="4">Secreted protein</fullName>
    </recommendedName>
</protein>
<dbReference type="EMBL" id="JAEAOA010001938">
    <property type="protein sequence ID" value="KAK3594376.1"/>
    <property type="molecule type" value="Genomic_DNA"/>
</dbReference>
<keyword evidence="1" id="KW-0732">Signal</keyword>
<comment type="caution">
    <text evidence="2">The sequence shown here is derived from an EMBL/GenBank/DDBJ whole genome shotgun (WGS) entry which is preliminary data.</text>
</comment>
<dbReference type="Proteomes" id="UP001195483">
    <property type="component" value="Unassembled WGS sequence"/>
</dbReference>
<reference evidence="2" key="2">
    <citation type="journal article" date="2021" name="Genome Biol. Evol.">
        <title>Developing a high-quality reference genome for a parasitic bivalve with doubly uniparental inheritance (Bivalvia: Unionida).</title>
        <authorList>
            <person name="Smith C.H."/>
        </authorList>
    </citation>
    <scope>NUCLEOTIDE SEQUENCE</scope>
    <source>
        <strain evidence="2">CHS0354</strain>
        <tissue evidence="2">Mantle</tissue>
    </source>
</reference>
<organism evidence="2 3">
    <name type="scientific">Potamilus streckersoni</name>
    <dbReference type="NCBI Taxonomy" id="2493646"/>
    <lineage>
        <taxon>Eukaryota</taxon>
        <taxon>Metazoa</taxon>
        <taxon>Spiralia</taxon>
        <taxon>Lophotrochozoa</taxon>
        <taxon>Mollusca</taxon>
        <taxon>Bivalvia</taxon>
        <taxon>Autobranchia</taxon>
        <taxon>Heteroconchia</taxon>
        <taxon>Palaeoheterodonta</taxon>
        <taxon>Unionida</taxon>
        <taxon>Unionoidea</taxon>
        <taxon>Unionidae</taxon>
        <taxon>Ambleminae</taxon>
        <taxon>Lampsilini</taxon>
        <taxon>Potamilus</taxon>
    </lineage>
</organism>
<evidence type="ECO:0000313" key="3">
    <source>
        <dbReference type="Proteomes" id="UP001195483"/>
    </source>
</evidence>
<evidence type="ECO:0008006" key="4">
    <source>
        <dbReference type="Google" id="ProtNLM"/>
    </source>
</evidence>
<gene>
    <name evidence="2" type="ORF">CHS0354_032885</name>
</gene>
<dbReference type="AlphaFoldDB" id="A0AAE0VY35"/>